<dbReference type="GO" id="GO:0005886">
    <property type="term" value="C:plasma membrane"/>
    <property type="evidence" value="ECO:0007669"/>
    <property type="project" value="UniProtKB-SubCell"/>
</dbReference>
<evidence type="ECO:0000256" key="8">
    <source>
        <dbReference type="ARBA" id="ARBA00022801"/>
    </source>
</evidence>
<evidence type="ECO:0000313" key="19">
    <source>
        <dbReference type="Proteomes" id="UP000019132"/>
    </source>
</evidence>
<evidence type="ECO:0000256" key="9">
    <source>
        <dbReference type="ARBA" id="ARBA00023136"/>
    </source>
</evidence>
<dbReference type="HOGENOM" id="CLU_029165_1_1_1"/>
<evidence type="ECO:0000256" key="16">
    <source>
        <dbReference type="PIRSR" id="PIRSR000894-2"/>
    </source>
</evidence>
<comment type="similarity">
    <text evidence="2">Belongs to the histidine acid phosphatase family. MINPP1 subfamily.</text>
</comment>
<keyword evidence="9" id="KW-0472">Membrane</keyword>
<feature type="disulfide bond" evidence="16">
    <location>
        <begin position="270"/>
        <end position="284"/>
    </location>
</feature>
<dbReference type="EnsemblProtists" id="PYU1_T008526">
    <property type="protein sequence ID" value="PYU1_T008526"/>
    <property type="gene ID" value="PYU1_G008510"/>
</dbReference>
<evidence type="ECO:0000256" key="4">
    <source>
        <dbReference type="ARBA" id="ARBA00013040"/>
    </source>
</evidence>
<dbReference type="VEuPathDB" id="FungiDB:PYU1_G008510"/>
<evidence type="ECO:0000256" key="14">
    <source>
        <dbReference type="ARBA" id="ARBA00043691"/>
    </source>
</evidence>
<keyword evidence="7 17" id="KW-0732">Signal</keyword>
<dbReference type="Pfam" id="PF00328">
    <property type="entry name" value="His_Phos_2"/>
    <property type="match status" value="1"/>
</dbReference>
<dbReference type="InterPro" id="IPR029033">
    <property type="entry name" value="His_PPase_superfam"/>
</dbReference>
<comment type="catalytic activity">
    <reaction evidence="14">
        <text>1D-myo-inositol hexakisphosphate + H2O = 1D-myo-inositol 1,2,4,5,6-pentakisphosphate + phosphate</text>
        <dbReference type="Rhea" id="RHEA:16989"/>
        <dbReference type="ChEBI" id="CHEBI:15377"/>
        <dbReference type="ChEBI" id="CHEBI:43474"/>
        <dbReference type="ChEBI" id="CHEBI:57798"/>
        <dbReference type="ChEBI" id="CHEBI:58130"/>
        <dbReference type="EC" id="3.1.3.62"/>
    </reaction>
    <physiologicalReaction direction="left-to-right" evidence="14">
        <dbReference type="Rhea" id="RHEA:16990"/>
    </physiologicalReaction>
</comment>
<evidence type="ECO:0000256" key="2">
    <source>
        <dbReference type="ARBA" id="ARBA00008422"/>
    </source>
</evidence>
<evidence type="ECO:0000256" key="12">
    <source>
        <dbReference type="ARBA" id="ARBA00043668"/>
    </source>
</evidence>
<evidence type="ECO:0000256" key="10">
    <source>
        <dbReference type="ARBA" id="ARBA00023180"/>
    </source>
</evidence>
<feature type="signal peptide" evidence="17">
    <location>
        <begin position="1"/>
        <end position="20"/>
    </location>
</feature>
<dbReference type="OMA" id="ANSPWFA"/>
<dbReference type="Proteomes" id="UP000019132">
    <property type="component" value="Unassembled WGS sequence"/>
</dbReference>
<feature type="disulfide bond" evidence="16">
    <location>
        <begin position="71"/>
        <end position="407"/>
    </location>
</feature>
<evidence type="ECO:0000313" key="18">
    <source>
        <dbReference type="EnsemblProtists" id="PYU1_T008526"/>
    </source>
</evidence>
<dbReference type="GO" id="GO:0003993">
    <property type="term" value="F:acid phosphatase activity"/>
    <property type="evidence" value="ECO:0007669"/>
    <property type="project" value="TreeGrafter"/>
</dbReference>
<evidence type="ECO:0000256" key="15">
    <source>
        <dbReference type="ARBA" id="ARBA00043832"/>
    </source>
</evidence>
<comment type="subcellular location">
    <subcellularLocation>
        <location evidence="1">Cell membrane</location>
    </subcellularLocation>
</comment>
<sequence length="465" mass="53329">MRAIATLLTLLLTAVTPSCALQGGGETTQQRVRDDVLHAHMSTKTKYPTPTRDEELTMQQTEHARATALQCEPIHVNFVIRHGTRYPTIKDITRIAKTHAKLRGDAMSGEDEERAAVAEWITTWKNPYRADEAGWLAPVGVTELIAIGNRIRHRFGEHFGSHFDPARFEFEHTWKPRTQQSASAFAFGFFRSQLQPVFMHVDAIGEDHELRFFDNCPAYDHAIDRNATATLQHAEYRQSAQMRANLRRFRALARNPTLTQKDLEAAYAACAFDVSVWNILNEWCELFNADMLHSMDYFHDLKHFYKKSHGHALAFEIAAPLLQDMFRSMKERIDGQSVLEGHFRFAHAETILPLASLLNVSYFDRHASDAEGHFLSSTPLELAKTRTFQAAKLAPFAANIGFVLYECAGDSPDSVTKTYRIATLLNERHVTFRECDDELLCPFDRMQTIFRRWIHEYDFHEQCHV</sequence>
<evidence type="ECO:0000256" key="6">
    <source>
        <dbReference type="ARBA" id="ARBA00022475"/>
    </source>
</evidence>
<keyword evidence="16" id="KW-1015">Disulfide bond</keyword>
<organism evidence="18 19">
    <name type="scientific">Globisporangium ultimum (strain ATCC 200006 / CBS 805.95 / DAOM BR144)</name>
    <name type="common">Pythium ultimum</name>
    <dbReference type="NCBI Taxonomy" id="431595"/>
    <lineage>
        <taxon>Eukaryota</taxon>
        <taxon>Sar</taxon>
        <taxon>Stramenopiles</taxon>
        <taxon>Oomycota</taxon>
        <taxon>Peronosporomycetes</taxon>
        <taxon>Pythiales</taxon>
        <taxon>Pythiaceae</taxon>
        <taxon>Globisporangium</taxon>
    </lineage>
</organism>
<dbReference type="PANTHER" id="PTHR20963:SF8">
    <property type="entry name" value="MULTIPLE INOSITOL POLYPHOSPHATE PHOSPHATASE 1"/>
    <property type="match status" value="1"/>
</dbReference>
<evidence type="ECO:0000256" key="1">
    <source>
        <dbReference type="ARBA" id="ARBA00004236"/>
    </source>
</evidence>
<proteinExistence type="inferred from homology"/>
<dbReference type="Gene3D" id="3.40.50.1240">
    <property type="entry name" value="Phosphoglycerate mutase-like"/>
    <property type="match status" value="1"/>
</dbReference>
<evidence type="ECO:0000256" key="17">
    <source>
        <dbReference type="SAM" id="SignalP"/>
    </source>
</evidence>
<dbReference type="EC" id="3.1.3.80" evidence="3"/>
<keyword evidence="10" id="KW-0325">Glycoprotein</keyword>
<dbReference type="InterPro" id="IPR000560">
    <property type="entry name" value="His_Pase_clade-2"/>
</dbReference>
<evidence type="ECO:0000256" key="3">
    <source>
        <dbReference type="ARBA" id="ARBA00012976"/>
    </source>
</evidence>
<dbReference type="PANTHER" id="PTHR20963">
    <property type="entry name" value="MULTIPLE INOSITOL POLYPHOSPHATE PHOSPHATASE-RELATED"/>
    <property type="match status" value="1"/>
</dbReference>
<keyword evidence="6" id="KW-1003">Cell membrane</keyword>
<reference evidence="18" key="3">
    <citation type="submission" date="2015-02" db="UniProtKB">
        <authorList>
            <consortium name="EnsemblProtists"/>
        </authorList>
    </citation>
    <scope>IDENTIFICATION</scope>
    <source>
        <strain evidence="18">DAOM BR144</strain>
    </source>
</reference>
<dbReference type="eggNOG" id="KOG1382">
    <property type="taxonomic scope" value="Eukaryota"/>
</dbReference>
<dbReference type="InParanoid" id="K3WU79"/>
<comment type="catalytic activity">
    <reaction evidence="12">
        <text>1D-myo-inositol 1,2,5,6-tetrakisphosphate + H2O = 1D-myo-inositol 1,2,6-trisphosphate + phosphate</text>
        <dbReference type="Rhea" id="RHEA:77119"/>
        <dbReference type="ChEBI" id="CHEBI:15377"/>
        <dbReference type="ChEBI" id="CHEBI:43474"/>
        <dbReference type="ChEBI" id="CHEBI:195535"/>
        <dbReference type="ChEBI" id="CHEBI:195537"/>
        <dbReference type="EC" id="3.1.3.62"/>
    </reaction>
    <physiologicalReaction direction="left-to-right" evidence="12">
        <dbReference type="Rhea" id="RHEA:77120"/>
    </physiologicalReaction>
</comment>
<dbReference type="SUPFAM" id="SSF53254">
    <property type="entry name" value="Phosphoglycerate mutase-like"/>
    <property type="match status" value="1"/>
</dbReference>
<evidence type="ECO:0000256" key="11">
    <source>
        <dbReference type="ARBA" id="ARBA00031642"/>
    </source>
</evidence>
<evidence type="ECO:0000256" key="7">
    <source>
        <dbReference type="ARBA" id="ARBA00022729"/>
    </source>
</evidence>
<comment type="catalytic activity">
    <reaction evidence="15">
        <text>(2R)-2,3-bisphosphoglycerate + H2O = (2R)-2-phosphoglycerate + phosphate</text>
        <dbReference type="Rhea" id="RHEA:27381"/>
        <dbReference type="ChEBI" id="CHEBI:15377"/>
        <dbReference type="ChEBI" id="CHEBI:43474"/>
        <dbReference type="ChEBI" id="CHEBI:58248"/>
        <dbReference type="ChEBI" id="CHEBI:58289"/>
        <dbReference type="EC" id="3.1.3.80"/>
    </reaction>
    <physiologicalReaction direction="left-to-right" evidence="15">
        <dbReference type="Rhea" id="RHEA:27382"/>
    </physiologicalReaction>
</comment>
<keyword evidence="8" id="KW-0378">Hydrolase</keyword>
<dbReference type="EC" id="3.1.3.62" evidence="4"/>
<feature type="disulfide bond" evidence="16">
    <location>
        <begin position="435"/>
        <end position="441"/>
    </location>
</feature>
<dbReference type="InterPro" id="IPR016274">
    <property type="entry name" value="Histidine_acid_Pase_euk"/>
</dbReference>
<protein>
    <recommendedName>
        <fullName evidence="5">Multiple inositol polyphosphate phosphatase 1</fullName>
        <ecNumber evidence="4">3.1.3.62</ecNumber>
        <ecNumber evidence="3">3.1.3.80</ecNumber>
    </recommendedName>
    <alternativeName>
        <fullName evidence="11">2,3-bisphosphoglycerate 3-phosphatase</fullName>
    </alternativeName>
</protein>
<dbReference type="CDD" id="cd07061">
    <property type="entry name" value="HP_HAP_like"/>
    <property type="match status" value="1"/>
</dbReference>
<reference evidence="19" key="1">
    <citation type="journal article" date="2010" name="Genome Biol.">
        <title>Genome sequence of the necrotrophic plant pathogen Pythium ultimum reveals original pathogenicity mechanisms and effector repertoire.</title>
        <authorList>
            <person name="Levesque C.A."/>
            <person name="Brouwer H."/>
            <person name="Cano L."/>
            <person name="Hamilton J.P."/>
            <person name="Holt C."/>
            <person name="Huitema E."/>
            <person name="Raffaele S."/>
            <person name="Robideau G.P."/>
            <person name="Thines M."/>
            <person name="Win J."/>
            <person name="Zerillo M.M."/>
            <person name="Beakes G.W."/>
            <person name="Boore J.L."/>
            <person name="Busam D."/>
            <person name="Dumas B."/>
            <person name="Ferriera S."/>
            <person name="Fuerstenberg S.I."/>
            <person name="Gachon C.M."/>
            <person name="Gaulin E."/>
            <person name="Govers F."/>
            <person name="Grenville-Briggs L."/>
            <person name="Horner N."/>
            <person name="Hostetler J."/>
            <person name="Jiang R.H."/>
            <person name="Johnson J."/>
            <person name="Krajaejun T."/>
            <person name="Lin H."/>
            <person name="Meijer H.J."/>
            <person name="Moore B."/>
            <person name="Morris P."/>
            <person name="Phuntmart V."/>
            <person name="Puiu D."/>
            <person name="Shetty J."/>
            <person name="Stajich J.E."/>
            <person name="Tripathy S."/>
            <person name="Wawra S."/>
            <person name="van West P."/>
            <person name="Whitty B.R."/>
            <person name="Coutinho P.M."/>
            <person name="Henrissat B."/>
            <person name="Martin F."/>
            <person name="Thomas P.D."/>
            <person name="Tyler B.M."/>
            <person name="De Vries R.P."/>
            <person name="Kamoun S."/>
            <person name="Yandell M."/>
            <person name="Tisserat N."/>
            <person name="Buell C.R."/>
        </authorList>
    </citation>
    <scope>NUCLEOTIDE SEQUENCE</scope>
    <source>
        <strain evidence="19">DAOM:BR144</strain>
    </source>
</reference>
<dbReference type="AlphaFoldDB" id="K3WU79"/>
<feature type="chain" id="PRO_5003868038" description="Multiple inositol polyphosphate phosphatase 1" evidence="17">
    <location>
        <begin position="21"/>
        <end position="465"/>
    </location>
</feature>
<accession>K3WU79</accession>
<keyword evidence="19" id="KW-1185">Reference proteome</keyword>
<evidence type="ECO:0000256" key="5">
    <source>
        <dbReference type="ARBA" id="ARBA00018097"/>
    </source>
</evidence>
<evidence type="ECO:0000256" key="13">
    <source>
        <dbReference type="ARBA" id="ARBA00043671"/>
    </source>
</evidence>
<dbReference type="PIRSF" id="PIRSF000894">
    <property type="entry name" value="Acid_phosphatase"/>
    <property type="match status" value="1"/>
</dbReference>
<name>K3WU79_GLOUD</name>
<dbReference type="GO" id="GO:0052745">
    <property type="term" value="F:inositol phosphate phosphatase activity"/>
    <property type="evidence" value="ECO:0007669"/>
    <property type="project" value="TreeGrafter"/>
</dbReference>
<reference evidence="19" key="2">
    <citation type="submission" date="2010-04" db="EMBL/GenBank/DDBJ databases">
        <authorList>
            <person name="Buell R."/>
            <person name="Hamilton J."/>
            <person name="Hostetler J."/>
        </authorList>
    </citation>
    <scope>NUCLEOTIDE SEQUENCE [LARGE SCALE GENOMIC DNA]</scope>
    <source>
        <strain evidence="19">DAOM:BR144</strain>
    </source>
</reference>
<dbReference type="GO" id="GO:0034417">
    <property type="term" value="F:bisphosphoglycerate 3-phosphatase activity"/>
    <property type="evidence" value="ECO:0007669"/>
    <property type="project" value="UniProtKB-EC"/>
</dbReference>
<dbReference type="EMBL" id="GL376613">
    <property type="status" value="NOT_ANNOTATED_CDS"/>
    <property type="molecule type" value="Genomic_DNA"/>
</dbReference>
<dbReference type="STRING" id="431595.K3WU79"/>
<comment type="catalytic activity">
    <reaction evidence="13">
        <text>1D-myo-inositol 1,2,4,5,6-pentakisphosphate + H2O = 1D-myo-inositol 1,2,5,6-tetrakisphosphate + phosphate</text>
        <dbReference type="Rhea" id="RHEA:77115"/>
        <dbReference type="ChEBI" id="CHEBI:15377"/>
        <dbReference type="ChEBI" id="CHEBI:43474"/>
        <dbReference type="ChEBI" id="CHEBI:57798"/>
        <dbReference type="ChEBI" id="CHEBI:195535"/>
        <dbReference type="EC" id="3.1.3.62"/>
    </reaction>
    <physiologicalReaction direction="left-to-right" evidence="13">
        <dbReference type="Rhea" id="RHEA:77116"/>
    </physiologicalReaction>
</comment>